<proteinExistence type="predicted"/>
<accession>A0A0B7BJI2</accession>
<evidence type="ECO:0000313" key="1">
    <source>
        <dbReference type="EMBL" id="CEK93519.1"/>
    </source>
</evidence>
<dbReference type="AlphaFoldDB" id="A0A0B7BJI2"/>
<feature type="non-terminal residue" evidence="1">
    <location>
        <position position="1"/>
    </location>
</feature>
<organism evidence="1">
    <name type="scientific">Arion vulgaris</name>
    <dbReference type="NCBI Taxonomy" id="1028688"/>
    <lineage>
        <taxon>Eukaryota</taxon>
        <taxon>Metazoa</taxon>
        <taxon>Spiralia</taxon>
        <taxon>Lophotrochozoa</taxon>
        <taxon>Mollusca</taxon>
        <taxon>Gastropoda</taxon>
        <taxon>Heterobranchia</taxon>
        <taxon>Euthyneura</taxon>
        <taxon>Panpulmonata</taxon>
        <taxon>Eupulmonata</taxon>
        <taxon>Stylommatophora</taxon>
        <taxon>Helicina</taxon>
        <taxon>Arionoidea</taxon>
        <taxon>Arionidae</taxon>
        <taxon>Arion</taxon>
    </lineage>
</organism>
<reference evidence="1" key="1">
    <citation type="submission" date="2014-12" db="EMBL/GenBank/DDBJ databases">
        <title>Insight into the proteome of Arion vulgaris.</title>
        <authorList>
            <person name="Aradska J."/>
            <person name="Bulat T."/>
            <person name="Smidak R."/>
            <person name="Sarate P."/>
            <person name="Gangsoo J."/>
            <person name="Sialana F."/>
            <person name="Bilban M."/>
            <person name="Lubec G."/>
        </authorList>
    </citation>
    <scope>NUCLEOTIDE SEQUENCE</scope>
    <source>
        <tissue evidence="1">Skin</tissue>
    </source>
</reference>
<gene>
    <name evidence="1" type="primary">ORF195744</name>
</gene>
<name>A0A0B7BJI2_9EUPU</name>
<dbReference type="EMBL" id="HACG01046654">
    <property type="protein sequence ID" value="CEK93519.1"/>
    <property type="molecule type" value="Transcribed_RNA"/>
</dbReference>
<protein>
    <submittedName>
        <fullName evidence="1">Uncharacterized protein</fullName>
    </submittedName>
</protein>
<sequence>ADNFASTALIVGELNMNNGMFFGLFTAVCWMKTLKWMLTQSSNLRSLELPAVQAELAPEVRNECV</sequence>